<evidence type="ECO:0000256" key="1">
    <source>
        <dbReference type="SAM" id="Phobius"/>
    </source>
</evidence>
<dbReference type="AlphaFoldDB" id="A0A4V1RIG8"/>
<organism evidence="2 3">
    <name type="scientific">Lichenibacterium ramalinae</name>
    <dbReference type="NCBI Taxonomy" id="2316527"/>
    <lineage>
        <taxon>Bacteria</taxon>
        <taxon>Pseudomonadati</taxon>
        <taxon>Pseudomonadota</taxon>
        <taxon>Alphaproteobacteria</taxon>
        <taxon>Hyphomicrobiales</taxon>
        <taxon>Lichenihabitantaceae</taxon>
        <taxon>Lichenibacterium</taxon>
    </lineage>
</organism>
<dbReference type="EMBL" id="QYBC01000012">
    <property type="protein sequence ID" value="RYB03855.1"/>
    <property type="molecule type" value="Genomic_DNA"/>
</dbReference>
<feature type="transmembrane region" description="Helical" evidence="1">
    <location>
        <begin position="25"/>
        <end position="42"/>
    </location>
</feature>
<comment type="caution">
    <text evidence="2">The sequence shown here is derived from an EMBL/GenBank/DDBJ whole genome shotgun (WGS) entry which is preliminary data.</text>
</comment>
<proteinExistence type="predicted"/>
<name>A0A4V1RIG8_9HYPH</name>
<accession>A0A4V1RIG8</accession>
<gene>
    <name evidence="2" type="ORF">D3272_14715</name>
</gene>
<keyword evidence="1" id="KW-0472">Membrane</keyword>
<dbReference type="Proteomes" id="UP000289411">
    <property type="component" value="Unassembled WGS sequence"/>
</dbReference>
<reference evidence="2 3" key="1">
    <citation type="submission" date="2018-09" db="EMBL/GenBank/DDBJ databases">
        <authorList>
            <person name="Grouzdev D.S."/>
            <person name="Krutkina M.S."/>
        </authorList>
    </citation>
    <scope>NUCLEOTIDE SEQUENCE [LARGE SCALE GENOMIC DNA]</scope>
    <source>
        <strain evidence="2 3">RmlP001</strain>
    </source>
</reference>
<keyword evidence="3" id="KW-1185">Reference proteome</keyword>
<evidence type="ECO:0000313" key="2">
    <source>
        <dbReference type="EMBL" id="RYB03855.1"/>
    </source>
</evidence>
<keyword evidence="1" id="KW-0812">Transmembrane</keyword>
<keyword evidence="1" id="KW-1133">Transmembrane helix</keyword>
<reference evidence="2 3" key="2">
    <citation type="submission" date="2019-02" db="EMBL/GenBank/DDBJ databases">
        <title>'Lichenibacterium ramalinii' gen. nov. sp. nov., 'Lichenibacterium minor' gen. nov. sp. nov.</title>
        <authorList>
            <person name="Pankratov T."/>
        </authorList>
    </citation>
    <scope>NUCLEOTIDE SEQUENCE [LARGE SCALE GENOMIC DNA]</scope>
    <source>
        <strain evidence="2 3">RmlP001</strain>
    </source>
</reference>
<evidence type="ECO:0000313" key="3">
    <source>
        <dbReference type="Proteomes" id="UP000289411"/>
    </source>
</evidence>
<protein>
    <submittedName>
        <fullName evidence="2">Uncharacterized protein</fullName>
    </submittedName>
</protein>
<sequence length="71" mass="7129">MILIFAAMTAALAAAALGLRRLGAAALLAGLVLSAGLFLFEIHSREDGFAMPWLSTRGEGTGGAAGRDAVA</sequence>